<protein>
    <submittedName>
        <fullName evidence="1">Uncharacterized protein</fullName>
    </submittedName>
</protein>
<reference evidence="1" key="1">
    <citation type="submission" date="2023-03" db="EMBL/GenBank/DDBJ databases">
        <title>Massive genome expansion in bonnet fungi (Mycena s.s.) driven by repeated elements and novel gene families across ecological guilds.</title>
        <authorList>
            <consortium name="Lawrence Berkeley National Laboratory"/>
            <person name="Harder C.B."/>
            <person name="Miyauchi S."/>
            <person name="Viragh M."/>
            <person name="Kuo A."/>
            <person name="Thoen E."/>
            <person name="Andreopoulos B."/>
            <person name="Lu D."/>
            <person name="Skrede I."/>
            <person name="Drula E."/>
            <person name="Henrissat B."/>
            <person name="Morin E."/>
            <person name="Kohler A."/>
            <person name="Barry K."/>
            <person name="LaButti K."/>
            <person name="Morin E."/>
            <person name="Salamov A."/>
            <person name="Lipzen A."/>
            <person name="Mereny Z."/>
            <person name="Hegedus B."/>
            <person name="Baldrian P."/>
            <person name="Stursova M."/>
            <person name="Weitz H."/>
            <person name="Taylor A."/>
            <person name="Grigoriev I.V."/>
            <person name="Nagy L.G."/>
            <person name="Martin F."/>
            <person name="Kauserud H."/>
        </authorList>
    </citation>
    <scope>NUCLEOTIDE SEQUENCE</scope>
    <source>
        <strain evidence="1">9284</strain>
    </source>
</reference>
<name>A0AAD7BIZ5_9AGAR</name>
<accession>A0AAD7BIZ5</accession>
<dbReference type="Proteomes" id="UP001221142">
    <property type="component" value="Unassembled WGS sequence"/>
</dbReference>
<evidence type="ECO:0000313" key="2">
    <source>
        <dbReference type="Proteomes" id="UP001221142"/>
    </source>
</evidence>
<organism evidence="1 2">
    <name type="scientific">Roridomyces roridus</name>
    <dbReference type="NCBI Taxonomy" id="1738132"/>
    <lineage>
        <taxon>Eukaryota</taxon>
        <taxon>Fungi</taxon>
        <taxon>Dikarya</taxon>
        <taxon>Basidiomycota</taxon>
        <taxon>Agaricomycotina</taxon>
        <taxon>Agaricomycetes</taxon>
        <taxon>Agaricomycetidae</taxon>
        <taxon>Agaricales</taxon>
        <taxon>Marasmiineae</taxon>
        <taxon>Mycenaceae</taxon>
        <taxon>Roridomyces</taxon>
    </lineage>
</organism>
<keyword evidence="2" id="KW-1185">Reference proteome</keyword>
<sequence length="163" mass="19122">MQPNSLTSSYPSSYPLSYHATPLGFQVIHPEHVPWLVPPRLVPSAKEMGSWEKWELVDTEEIGTHWIYRGDSYRIEAEHHWYDRANKRRLYFEDFPDLTGVLQPAIFGIPVHRFPFYHPGDGRKLLARKVSSWMYEKEWAAKSDSWSKMVEPTAEDLPLLPRL</sequence>
<evidence type="ECO:0000313" key="1">
    <source>
        <dbReference type="EMBL" id="KAJ7622404.1"/>
    </source>
</evidence>
<proteinExistence type="predicted"/>
<comment type="caution">
    <text evidence="1">The sequence shown here is derived from an EMBL/GenBank/DDBJ whole genome shotgun (WGS) entry which is preliminary data.</text>
</comment>
<dbReference type="AlphaFoldDB" id="A0AAD7BIZ5"/>
<gene>
    <name evidence="1" type="ORF">FB45DRAFT_1091334</name>
</gene>
<dbReference type="EMBL" id="JARKIF010000015">
    <property type="protein sequence ID" value="KAJ7622404.1"/>
    <property type="molecule type" value="Genomic_DNA"/>
</dbReference>